<proteinExistence type="inferred from homology"/>
<evidence type="ECO:0000259" key="7">
    <source>
        <dbReference type="Pfam" id="PF05175"/>
    </source>
</evidence>
<accession>A0ABZ0GTR9</accession>
<evidence type="ECO:0000256" key="4">
    <source>
        <dbReference type="ARBA" id="ARBA00022679"/>
    </source>
</evidence>
<evidence type="ECO:0000256" key="2">
    <source>
        <dbReference type="ARBA" id="ARBA00022552"/>
    </source>
</evidence>
<evidence type="ECO:0000256" key="5">
    <source>
        <dbReference type="ARBA" id="ARBA00022691"/>
    </source>
</evidence>
<dbReference type="InterPro" id="IPR017237">
    <property type="entry name" value="RLMG"/>
</dbReference>
<comment type="similarity">
    <text evidence="6">Belongs to the methyltransferase superfamily. RlmG family.</text>
</comment>
<dbReference type="Proteomes" id="UP001301442">
    <property type="component" value="Chromosome"/>
</dbReference>
<dbReference type="InterPro" id="IPR007848">
    <property type="entry name" value="Small_mtfrase_dom"/>
</dbReference>
<evidence type="ECO:0000259" key="8">
    <source>
        <dbReference type="Pfam" id="PF26049"/>
    </source>
</evidence>
<gene>
    <name evidence="6" type="primary">rlmG</name>
    <name evidence="9" type="ORF">RI844_07950</name>
</gene>
<dbReference type="EMBL" id="CP136600">
    <property type="protein sequence ID" value="WOH39146.1"/>
    <property type="molecule type" value="Genomic_DNA"/>
</dbReference>
<dbReference type="Gene3D" id="3.40.50.150">
    <property type="entry name" value="Vaccinia Virus protein VP39"/>
    <property type="match status" value="2"/>
</dbReference>
<dbReference type="Pfam" id="PF05175">
    <property type="entry name" value="MTS"/>
    <property type="match status" value="1"/>
</dbReference>
<dbReference type="GO" id="GO:0032259">
    <property type="term" value="P:methylation"/>
    <property type="evidence" value="ECO:0007669"/>
    <property type="project" value="UniProtKB-KW"/>
</dbReference>
<protein>
    <recommendedName>
        <fullName evidence="6">Ribosomal RNA large subunit methyltransferase G</fullName>
        <ecNumber evidence="6">2.1.1.174</ecNumber>
    </recommendedName>
    <alternativeName>
        <fullName evidence="6">23S rRNA m2G1835 methyltransferase</fullName>
    </alternativeName>
    <alternativeName>
        <fullName evidence="6">rRNA (guanine-N(2)-)-methyltransferase RlmG</fullName>
    </alternativeName>
</protein>
<dbReference type="InterPro" id="IPR058679">
    <property type="entry name" value="RlmG_N"/>
</dbReference>
<evidence type="ECO:0000256" key="1">
    <source>
        <dbReference type="ARBA" id="ARBA00022490"/>
    </source>
</evidence>
<keyword evidence="3 6" id="KW-0489">Methyltransferase</keyword>
<organism evidence="9 10">
    <name type="scientific">Thalassotalea fonticola</name>
    <dbReference type="NCBI Taxonomy" id="3065649"/>
    <lineage>
        <taxon>Bacteria</taxon>
        <taxon>Pseudomonadati</taxon>
        <taxon>Pseudomonadota</taxon>
        <taxon>Gammaproteobacteria</taxon>
        <taxon>Alteromonadales</taxon>
        <taxon>Colwelliaceae</taxon>
        <taxon>Thalassotalea</taxon>
    </lineage>
</organism>
<dbReference type="InterPro" id="IPR002052">
    <property type="entry name" value="DNA_methylase_N6_adenine_CS"/>
</dbReference>
<dbReference type="PANTHER" id="PTHR47816">
    <property type="entry name" value="RIBOSOMAL RNA SMALL SUBUNIT METHYLTRANSFERASE C"/>
    <property type="match status" value="1"/>
</dbReference>
<sequence length="378" mass="42723">MLSPFFKNDQPIHLERFPVAQVNRSLQAWDSADEYIIDYLQENNLLNENKNIVIFNDSFGALTVNLFQHNLQLIHDSYISQQGIKYNLDSNYIDLDNISFVDSLTRIDTPVDIVILKLPKSKAYLEYQLQQIQQCANNDTLIIAAARAKDIHTSTLNLFEKHLGETKTSLAVKKSRLIFSKLDKSKKTALPKPKVWPLEKTDFTISNLANVFSRDSLDIGGRNLIENLPTVNGAINVADLGCGNGVIGLAMLAKNPEINLHFYDESFMAIQSTKDNIINNLPNKESQCHFYVNDCLTDVESSSFNLVLCNPPFHQQAAVTDHIAWQMFKQSYNALKKGGELRIIGNRQLAYHIKLQRLFGNCETIASNSKFVILSAKK</sequence>
<evidence type="ECO:0000256" key="6">
    <source>
        <dbReference type="HAMAP-Rule" id="MF_01859"/>
    </source>
</evidence>
<keyword evidence="4 6" id="KW-0808">Transferase</keyword>
<keyword evidence="1 6" id="KW-0963">Cytoplasm</keyword>
<keyword evidence="5 6" id="KW-0949">S-adenosyl-L-methionine</keyword>
<dbReference type="PIRSF" id="PIRSF037565">
    <property type="entry name" value="RRNA_m2G_Mtase_RsmD_prd"/>
    <property type="match status" value="1"/>
</dbReference>
<evidence type="ECO:0000313" key="9">
    <source>
        <dbReference type="EMBL" id="WOH39146.1"/>
    </source>
</evidence>
<dbReference type="InterPro" id="IPR046977">
    <property type="entry name" value="RsmC/RlmG"/>
</dbReference>
<comment type="catalytic activity">
    <reaction evidence="6">
        <text>guanosine(1835) in 23S rRNA + S-adenosyl-L-methionine = N(2)-methylguanosine(1835) in 23S rRNA + S-adenosyl-L-homocysteine + H(+)</text>
        <dbReference type="Rhea" id="RHEA:42744"/>
        <dbReference type="Rhea" id="RHEA-COMP:10217"/>
        <dbReference type="Rhea" id="RHEA-COMP:10218"/>
        <dbReference type="ChEBI" id="CHEBI:15378"/>
        <dbReference type="ChEBI" id="CHEBI:57856"/>
        <dbReference type="ChEBI" id="CHEBI:59789"/>
        <dbReference type="ChEBI" id="CHEBI:74269"/>
        <dbReference type="ChEBI" id="CHEBI:74481"/>
        <dbReference type="EC" id="2.1.1.174"/>
    </reaction>
</comment>
<name>A0ABZ0GTR9_9GAMM</name>
<keyword evidence="10" id="KW-1185">Reference proteome</keyword>
<dbReference type="PROSITE" id="PS00092">
    <property type="entry name" value="N6_MTASE"/>
    <property type="match status" value="1"/>
</dbReference>
<dbReference type="EC" id="2.1.1.174" evidence="6"/>
<evidence type="ECO:0000313" key="10">
    <source>
        <dbReference type="Proteomes" id="UP001301442"/>
    </source>
</evidence>
<feature type="domain" description="RlmG N-terminal" evidence="8">
    <location>
        <begin position="7"/>
        <end position="183"/>
    </location>
</feature>
<reference evidence="9 10" key="1">
    <citation type="submission" date="2023-09" db="EMBL/GenBank/DDBJ databases">
        <authorList>
            <person name="Qi X."/>
        </authorList>
    </citation>
    <scope>NUCLEOTIDE SEQUENCE [LARGE SCALE GENOMIC DNA]</scope>
    <source>
        <strain evidence="9 10">S1-1</strain>
    </source>
</reference>
<dbReference type="RefSeq" id="WP_348397913.1">
    <property type="nucleotide sequence ID" value="NZ_CP136600.1"/>
</dbReference>
<dbReference type="PANTHER" id="PTHR47816:SF5">
    <property type="entry name" value="RIBOSOMAL RNA LARGE SUBUNIT METHYLTRANSFERASE G"/>
    <property type="match status" value="1"/>
</dbReference>
<dbReference type="SUPFAM" id="SSF53335">
    <property type="entry name" value="S-adenosyl-L-methionine-dependent methyltransferases"/>
    <property type="match status" value="1"/>
</dbReference>
<keyword evidence="2 6" id="KW-0698">rRNA processing</keyword>
<comment type="subcellular location">
    <subcellularLocation>
        <location evidence="6">Cytoplasm</location>
    </subcellularLocation>
</comment>
<dbReference type="CDD" id="cd02440">
    <property type="entry name" value="AdoMet_MTases"/>
    <property type="match status" value="1"/>
</dbReference>
<evidence type="ECO:0000256" key="3">
    <source>
        <dbReference type="ARBA" id="ARBA00022603"/>
    </source>
</evidence>
<dbReference type="HAMAP" id="MF_01859">
    <property type="entry name" value="23SrRNA_methyltr_G"/>
    <property type="match status" value="1"/>
</dbReference>
<comment type="function">
    <text evidence="6">Specifically methylates the guanine in position 1835 (m2G1835) of 23S rRNA.</text>
</comment>
<dbReference type="Pfam" id="PF26049">
    <property type="entry name" value="RLMG_N"/>
    <property type="match status" value="1"/>
</dbReference>
<dbReference type="InterPro" id="IPR029063">
    <property type="entry name" value="SAM-dependent_MTases_sf"/>
</dbReference>
<feature type="domain" description="Methyltransferase small" evidence="7">
    <location>
        <begin position="203"/>
        <end position="374"/>
    </location>
</feature>
<dbReference type="GO" id="GO:0008168">
    <property type="term" value="F:methyltransferase activity"/>
    <property type="evidence" value="ECO:0007669"/>
    <property type="project" value="UniProtKB-KW"/>
</dbReference>